<feature type="region of interest" description="Disordered" evidence="1">
    <location>
        <begin position="153"/>
        <end position="175"/>
    </location>
</feature>
<dbReference type="OrthoDB" id="5876299at2759"/>
<accession>A0A4U5NH48</accession>
<dbReference type="Proteomes" id="UP000298663">
    <property type="component" value="Unassembled WGS sequence"/>
</dbReference>
<feature type="region of interest" description="Disordered" evidence="1">
    <location>
        <begin position="220"/>
        <end position="256"/>
    </location>
</feature>
<proteinExistence type="predicted"/>
<gene>
    <name evidence="3" type="ORF">L596_015805</name>
</gene>
<keyword evidence="2" id="KW-0472">Membrane</keyword>
<sequence length="519" mass="58419">MEAEMLARLLVKLLQLLVSVYFVFAMFHAGSYWLFMAACVAVPLYGLYLMFRSPDRDRHRMPHVMYDAVHRTKNWLRVDATICLTMAAFFVLFAALLFYGYFKVIINRWAYIHGCIAAIVLTSLYLINAALSVRRIQKGKINFAVSKELFSTDSSKDSPVKKSAPLQNSSPVCPHSSVYPYSSDEDSMKEGERSIYNALKDEMDASDHRYNSQSTLKVTDSAKNGNLGRLKSSASPPCHRVYNRNRTAPGDPTTIIDEDNHLVSTFNQKFCESSLPRSMRNGTYKSRLETLPQRAPFPTFVSKNLEEMRSQGVLVDGEPSRSKSKSLSQLHMEQQHTVSEDFLTSPFFYKNRVDVSFDGSESDDPSSVRYRSANVNEDTRSSPSVVYISEDRNRQSQNSDYSTFMSSDETMTEERHMLPQSILKTTAVTSIVQMNVFDNSAGSATEPPPTIATAIDSPHREHELISRSCVKSAISSKIKEKRGFDVIVSSTHPRSLSSPVYNERGVDVVAATPHQITEF</sequence>
<comment type="caution">
    <text evidence="3">The sequence shown here is derived from an EMBL/GenBank/DDBJ whole genome shotgun (WGS) entry which is preliminary data.</text>
</comment>
<feature type="transmembrane region" description="Helical" evidence="2">
    <location>
        <begin position="33"/>
        <end position="51"/>
    </location>
</feature>
<feature type="transmembrane region" description="Helical" evidence="2">
    <location>
        <begin position="108"/>
        <end position="131"/>
    </location>
</feature>
<reference evidence="3 4" key="2">
    <citation type="journal article" date="2019" name="G3 (Bethesda)">
        <title>Hybrid Assembly of the Genome of the Entomopathogenic Nematode Steinernema carpocapsae Identifies the X-Chromosome.</title>
        <authorList>
            <person name="Serra L."/>
            <person name="Macchietto M."/>
            <person name="Macias-Munoz A."/>
            <person name="McGill C.J."/>
            <person name="Rodriguez I.M."/>
            <person name="Rodriguez B."/>
            <person name="Murad R."/>
            <person name="Mortazavi A."/>
        </authorList>
    </citation>
    <scope>NUCLEOTIDE SEQUENCE [LARGE SCALE GENOMIC DNA]</scope>
    <source>
        <strain evidence="3 4">ALL</strain>
    </source>
</reference>
<dbReference type="AlphaFoldDB" id="A0A4U5NH48"/>
<evidence type="ECO:0000313" key="3">
    <source>
        <dbReference type="EMBL" id="TKR82023.1"/>
    </source>
</evidence>
<protein>
    <submittedName>
        <fullName evidence="3">Uncharacterized protein</fullName>
    </submittedName>
</protein>
<feature type="transmembrane region" description="Helical" evidence="2">
    <location>
        <begin position="80"/>
        <end position="102"/>
    </location>
</feature>
<feature type="transmembrane region" description="Helical" evidence="2">
    <location>
        <begin position="9"/>
        <end position="27"/>
    </location>
</feature>
<evidence type="ECO:0000313" key="4">
    <source>
        <dbReference type="Proteomes" id="UP000298663"/>
    </source>
</evidence>
<keyword evidence="2" id="KW-1133">Transmembrane helix</keyword>
<feature type="region of interest" description="Disordered" evidence="1">
    <location>
        <begin position="311"/>
        <end position="333"/>
    </location>
</feature>
<reference evidence="3 4" key="1">
    <citation type="journal article" date="2015" name="Genome Biol.">
        <title>Comparative genomics of Steinernema reveals deeply conserved gene regulatory networks.</title>
        <authorList>
            <person name="Dillman A.R."/>
            <person name="Macchietto M."/>
            <person name="Porter C.F."/>
            <person name="Rogers A."/>
            <person name="Williams B."/>
            <person name="Antoshechkin I."/>
            <person name="Lee M.M."/>
            <person name="Goodwin Z."/>
            <person name="Lu X."/>
            <person name="Lewis E.E."/>
            <person name="Goodrich-Blair H."/>
            <person name="Stock S.P."/>
            <person name="Adams B.J."/>
            <person name="Sternberg P.W."/>
            <person name="Mortazavi A."/>
        </authorList>
    </citation>
    <scope>NUCLEOTIDE SEQUENCE [LARGE SCALE GENOMIC DNA]</scope>
    <source>
        <strain evidence="3 4">ALL</strain>
    </source>
</reference>
<feature type="compositionally biased region" description="Polar residues" evidence="1">
    <location>
        <begin position="373"/>
        <end position="384"/>
    </location>
</feature>
<keyword evidence="4" id="KW-1185">Reference proteome</keyword>
<evidence type="ECO:0000256" key="1">
    <source>
        <dbReference type="SAM" id="MobiDB-lite"/>
    </source>
</evidence>
<dbReference type="EMBL" id="AZBU02000004">
    <property type="protein sequence ID" value="TKR82023.1"/>
    <property type="molecule type" value="Genomic_DNA"/>
</dbReference>
<organism evidence="3 4">
    <name type="scientific">Steinernema carpocapsae</name>
    <name type="common">Entomopathogenic nematode</name>
    <dbReference type="NCBI Taxonomy" id="34508"/>
    <lineage>
        <taxon>Eukaryota</taxon>
        <taxon>Metazoa</taxon>
        <taxon>Ecdysozoa</taxon>
        <taxon>Nematoda</taxon>
        <taxon>Chromadorea</taxon>
        <taxon>Rhabditida</taxon>
        <taxon>Tylenchina</taxon>
        <taxon>Panagrolaimomorpha</taxon>
        <taxon>Strongyloidoidea</taxon>
        <taxon>Steinernematidae</taxon>
        <taxon>Steinernema</taxon>
    </lineage>
</organism>
<keyword evidence="2" id="KW-0812">Transmembrane</keyword>
<name>A0A4U5NH48_STECR</name>
<evidence type="ECO:0000256" key="2">
    <source>
        <dbReference type="SAM" id="Phobius"/>
    </source>
</evidence>
<feature type="region of interest" description="Disordered" evidence="1">
    <location>
        <begin position="358"/>
        <end position="403"/>
    </location>
</feature>